<reference evidence="2 3" key="1">
    <citation type="journal article" date="2009" name="Stand. Genomic Sci.">
        <title>Complete genome sequence of Catenulispora acidiphila type strain (ID 139908).</title>
        <authorList>
            <person name="Copeland A."/>
            <person name="Lapidus A."/>
            <person name="Glavina Del Rio T."/>
            <person name="Nolan M."/>
            <person name="Lucas S."/>
            <person name="Chen F."/>
            <person name="Tice H."/>
            <person name="Cheng J.F."/>
            <person name="Bruce D."/>
            <person name="Goodwin L."/>
            <person name="Pitluck S."/>
            <person name="Mikhailova N."/>
            <person name="Pati A."/>
            <person name="Ivanova N."/>
            <person name="Mavromatis K."/>
            <person name="Chen A."/>
            <person name="Palaniappan K."/>
            <person name="Chain P."/>
            <person name="Land M."/>
            <person name="Hauser L."/>
            <person name="Chang Y.J."/>
            <person name="Jeffries C.D."/>
            <person name="Chertkov O."/>
            <person name="Brettin T."/>
            <person name="Detter J.C."/>
            <person name="Han C."/>
            <person name="Ali Z."/>
            <person name="Tindall B.J."/>
            <person name="Goker M."/>
            <person name="Bristow J."/>
            <person name="Eisen J.A."/>
            <person name="Markowitz V."/>
            <person name="Hugenholtz P."/>
            <person name="Kyrpides N.C."/>
            <person name="Klenk H.P."/>
        </authorList>
    </citation>
    <scope>NUCLEOTIDE SEQUENCE [LARGE SCALE GENOMIC DNA]</scope>
    <source>
        <strain evidence="3">DSM 44928 / JCM 14897 / NBRC 102108 / NRRL B-24433 / ID139908</strain>
    </source>
</reference>
<proteinExistence type="predicted"/>
<dbReference type="AlphaFoldDB" id="C7QB08"/>
<feature type="transmembrane region" description="Helical" evidence="1">
    <location>
        <begin position="223"/>
        <end position="244"/>
    </location>
</feature>
<sequence length="264" mass="27906">MAASWRACTARARDRAILISVARLWKVPGTAGLMVLLTAVAGWVDSVAYVRSGSVFVANQTGNAVFLAVQVAERWVPGVHPAGVVTEPDTYGPFSSLLGFCVGVAIAVPPLRRSRRADDPEVPWILLVIEALLLASVIVLASAPRELRLGVEAAAMGVQSAYAAGVAMRGVSTTTLTGTLVTLISAFAEEPGRRARKAIVLLTTVWAAYTIGAWGGAAAGLSWSIGTVHGCAAAAVALAAFAVWRDRRTRQDRHDRRESRRRPA</sequence>
<feature type="transmembrane region" description="Helical" evidence="1">
    <location>
        <begin position="21"/>
        <end position="44"/>
    </location>
</feature>
<feature type="transmembrane region" description="Helical" evidence="1">
    <location>
        <begin position="161"/>
        <end position="187"/>
    </location>
</feature>
<protein>
    <recommendedName>
        <fullName evidence="4">DUF1275 domain-containing protein</fullName>
    </recommendedName>
</protein>
<evidence type="ECO:0000256" key="1">
    <source>
        <dbReference type="SAM" id="Phobius"/>
    </source>
</evidence>
<dbReference type="InParanoid" id="C7QB08"/>
<feature type="transmembrane region" description="Helical" evidence="1">
    <location>
        <begin position="199"/>
        <end position="217"/>
    </location>
</feature>
<dbReference type="PANTHER" id="PTHR37314:SF4">
    <property type="entry name" value="UPF0700 TRANSMEMBRANE PROTEIN YOAK"/>
    <property type="match status" value="1"/>
</dbReference>
<evidence type="ECO:0000313" key="3">
    <source>
        <dbReference type="Proteomes" id="UP000000851"/>
    </source>
</evidence>
<keyword evidence="1" id="KW-1133">Transmembrane helix</keyword>
<keyword evidence="3" id="KW-1185">Reference proteome</keyword>
<keyword evidence="1" id="KW-0812">Transmembrane</keyword>
<dbReference type="Pfam" id="PF06912">
    <property type="entry name" value="DUF1275"/>
    <property type="match status" value="1"/>
</dbReference>
<keyword evidence="1" id="KW-0472">Membrane</keyword>
<dbReference type="eggNOG" id="COG3619">
    <property type="taxonomic scope" value="Bacteria"/>
</dbReference>
<evidence type="ECO:0000313" key="2">
    <source>
        <dbReference type="EMBL" id="ACU74481.1"/>
    </source>
</evidence>
<gene>
    <name evidence="2" type="ordered locus">Caci_5622</name>
</gene>
<dbReference type="PANTHER" id="PTHR37314">
    <property type="entry name" value="SLR0142 PROTEIN"/>
    <property type="match status" value="1"/>
</dbReference>
<organism evidence="2 3">
    <name type="scientific">Catenulispora acidiphila (strain DSM 44928 / JCM 14897 / NBRC 102108 / NRRL B-24433 / ID139908)</name>
    <dbReference type="NCBI Taxonomy" id="479433"/>
    <lineage>
        <taxon>Bacteria</taxon>
        <taxon>Bacillati</taxon>
        <taxon>Actinomycetota</taxon>
        <taxon>Actinomycetes</taxon>
        <taxon>Catenulisporales</taxon>
        <taxon>Catenulisporaceae</taxon>
        <taxon>Catenulispora</taxon>
    </lineage>
</organism>
<dbReference type="EMBL" id="CP001700">
    <property type="protein sequence ID" value="ACU74481.1"/>
    <property type="molecule type" value="Genomic_DNA"/>
</dbReference>
<dbReference type="InterPro" id="IPR010699">
    <property type="entry name" value="DUF1275"/>
</dbReference>
<feature type="transmembrane region" description="Helical" evidence="1">
    <location>
        <begin position="123"/>
        <end position="141"/>
    </location>
</feature>
<dbReference type="HOGENOM" id="CLU_061825_2_0_11"/>
<dbReference type="Proteomes" id="UP000000851">
    <property type="component" value="Chromosome"/>
</dbReference>
<evidence type="ECO:0008006" key="4">
    <source>
        <dbReference type="Google" id="ProtNLM"/>
    </source>
</evidence>
<dbReference type="KEGG" id="cai:Caci_5622"/>
<accession>C7QB08</accession>
<dbReference type="STRING" id="479433.Caci_5622"/>
<feature type="transmembrane region" description="Helical" evidence="1">
    <location>
        <begin position="91"/>
        <end position="111"/>
    </location>
</feature>
<name>C7QB08_CATAD</name>